<dbReference type="SMART" id="SM00849">
    <property type="entry name" value="Lactamase_B"/>
    <property type="match status" value="1"/>
</dbReference>
<accession>A0A1Q6DTE5</accession>
<evidence type="ECO:0000256" key="1">
    <source>
        <dbReference type="ARBA" id="ARBA00000402"/>
    </source>
</evidence>
<feature type="binding site" evidence="9">
    <location>
        <position position="268"/>
    </location>
    <ligand>
        <name>Zn(2+)</name>
        <dbReference type="ChEBI" id="CHEBI:29105"/>
        <label>2</label>
        <note>catalytic</note>
    </ligand>
</feature>
<evidence type="ECO:0000256" key="4">
    <source>
        <dbReference type="ARBA" id="ARBA00022722"/>
    </source>
</evidence>
<keyword evidence="6 9" id="KW-0255">Endonuclease</keyword>
<dbReference type="HAMAP" id="MF_01818">
    <property type="entry name" value="RNase_Z_BN"/>
    <property type="match status" value="1"/>
</dbReference>
<gene>
    <name evidence="9" type="primary">rnz</name>
    <name evidence="11" type="ORF">BTN85_0076</name>
</gene>
<feature type="domain" description="Metallo-beta-lactamase" evidence="10">
    <location>
        <begin position="20"/>
        <end position="200"/>
    </location>
</feature>
<dbReference type="AlphaFoldDB" id="A0A1Q6DTE5"/>
<organism evidence="11 12">
    <name type="scientific">Methanohalarchaeum thermophilum</name>
    <dbReference type="NCBI Taxonomy" id="1903181"/>
    <lineage>
        <taxon>Archaea</taxon>
        <taxon>Methanobacteriati</taxon>
        <taxon>Methanobacteriota</taxon>
        <taxon>Methanonatronarchaeia</taxon>
        <taxon>Methanonatronarchaeales</taxon>
        <taxon>Methanonatronarchaeaceae</taxon>
        <taxon>Candidatus Methanohalarchaeum</taxon>
    </lineage>
</organism>
<feature type="binding site" evidence="9">
    <location>
        <position position="66"/>
    </location>
    <ligand>
        <name>Zn(2+)</name>
        <dbReference type="ChEBI" id="CHEBI:29105"/>
        <label>2</label>
        <note>catalytic</note>
    </ligand>
</feature>
<dbReference type="InterPro" id="IPR013471">
    <property type="entry name" value="RNase_Z/BN"/>
</dbReference>
<evidence type="ECO:0000313" key="12">
    <source>
        <dbReference type="Proteomes" id="UP000185744"/>
    </source>
</evidence>
<evidence type="ECO:0000256" key="6">
    <source>
        <dbReference type="ARBA" id="ARBA00022759"/>
    </source>
</evidence>
<comment type="subunit">
    <text evidence="2 9">Homodimer.</text>
</comment>
<evidence type="ECO:0000256" key="5">
    <source>
        <dbReference type="ARBA" id="ARBA00022723"/>
    </source>
</evidence>
<protein>
    <recommendedName>
        <fullName evidence="9">Ribonuclease Z</fullName>
        <shortName evidence="9">RNase Z</shortName>
        <ecNumber evidence="9">3.1.26.11</ecNumber>
    </recommendedName>
    <alternativeName>
        <fullName evidence="9">tRNA 3 endonuclease</fullName>
    </alternativeName>
    <alternativeName>
        <fullName evidence="9">tRNase Z</fullName>
    </alternativeName>
</protein>
<evidence type="ECO:0000256" key="3">
    <source>
        <dbReference type="ARBA" id="ARBA00022694"/>
    </source>
</evidence>
<feature type="binding site" evidence="9">
    <location>
        <position position="210"/>
    </location>
    <ligand>
        <name>Zn(2+)</name>
        <dbReference type="ChEBI" id="CHEBI:29105"/>
        <label>2</label>
        <note>catalytic</note>
    </ligand>
</feature>
<dbReference type="Pfam" id="PF23023">
    <property type="entry name" value="Anti-Pycsar_Apyc1"/>
    <property type="match status" value="1"/>
</dbReference>
<evidence type="ECO:0000259" key="10">
    <source>
        <dbReference type="SMART" id="SM00849"/>
    </source>
</evidence>
<dbReference type="GO" id="GO:0042781">
    <property type="term" value="F:3'-tRNA processing endoribonuclease activity"/>
    <property type="evidence" value="ECO:0007669"/>
    <property type="project" value="UniProtKB-UniRule"/>
</dbReference>
<dbReference type="NCBIfam" id="NF000801">
    <property type="entry name" value="PRK00055.1-3"/>
    <property type="match status" value="1"/>
</dbReference>
<feature type="binding site" evidence="9">
    <location>
        <position position="210"/>
    </location>
    <ligand>
        <name>Zn(2+)</name>
        <dbReference type="ChEBI" id="CHEBI:29105"/>
        <label>1</label>
        <note>catalytic</note>
    </ligand>
</feature>
<dbReference type="PANTHER" id="PTHR46018:SF2">
    <property type="entry name" value="ZINC PHOSPHODIESTERASE ELAC PROTEIN 1"/>
    <property type="match status" value="1"/>
</dbReference>
<dbReference type="GO" id="GO:0008270">
    <property type="term" value="F:zinc ion binding"/>
    <property type="evidence" value="ECO:0007669"/>
    <property type="project" value="UniProtKB-UniRule"/>
</dbReference>
<keyword evidence="3 9" id="KW-0819">tRNA processing</keyword>
<evidence type="ECO:0000256" key="8">
    <source>
        <dbReference type="ARBA" id="ARBA00022833"/>
    </source>
</evidence>
<dbReference type="STRING" id="1903181.BTN85_0076"/>
<dbReference type="SUPFAM" id="SSF56281">
    <property type="entry name" value="Metallo-hydrolase/oxidoreductase"/>
    <property type="match status" value="1"/>
</dbReference>
<dbReference type="Pfam" id="PF12706">
    <property type="entry name" value="Lactamase_B_2"/>
    <property type="match status" value="1"/>
</dbReference>
<evidence type="ECO:0000256" key="9">
    <source>
        <dbReference type="HAMAP-Rule" id="MF_01818"/>
    </source>
</evidence>
<dbReference type="InParanoid" id="A0A1Q6DTE5"/>
<comment type="function">
    <text evidence="9">Zinc phosphodiesterase, which displays some tRNA 3'-processing endonuclease activity. Probably involved in tRNA maturation, by removing a 3'-trailer from precursor tRNA.</text>
</comment>
<dbReference type="GO" id="GO:0042802">
    <property type="term" value="F:identical protein binding"/>
    <property type="evidence" value="ECO:0007669"/>
    <property type="project" value="UniProtKB-ARBA"/>
</dbReference>
<dbReference type="CDD" id="cd07717">
    <property type="entry name" value="RNaseZ_ZiPD-like_MBL-fold"/>
    <property type="match status" value="1"/>
</dbReference>
<keyword evidence="5 9" id="KW-0479">Metal-binding</keyword>
<feature type="binding site" evidence="9">
    <location>
        <position position="65"/>
    </location>
    <ligand>
        <name>Zn(2+)</name>
        <dbReference type="ChEBI" id="CHEBI:29105"/>
        <label>2</label>
        <note>catalytic</note>
    </ligand>
</feature>
<feature type="binding site" evidence="9">
    <location>
        <position position="63"/>
    </location>
    <ligand>
        <name>Zn(2+)</name>
        <dbReference type="ChEBI" id="CHEBI:29105"/>
        <label>1</label>
        <note>catalytic</note>
    </ligand>
</feature>
<sequence>MSLEVIFLGTAGATPTVERNPPAILIKRKGRLILFDCGEGTQRQMMKGKTGMSVETIYITHLHADHFLGLPGLIQTMAFQGRQEDLEIIGPLGTKKLMENMSVLGLNTPKFDIDIKEVSPGDEIKRKEFKVRVIEAEHGRNINCLGYVLEEDQRPGKFNREKAIDLGVEPGPDFGKLQKGQEIEVNGKIIKPEQVLGPPRPGRKIVYSGDTRPTESIKKESRSCDLLIHDGTLTLKEKERAIETKHTTAREAAKIAKETKPKLLALFHLSSRYSNDFYPLLNEAKEIYEDTIVPKDFTKLKIPYPEKERDIEIDI</sequence>
<dbReference type="EMBL" id="MSDW01000001">
    <property type="protein sequence ID" value="OKY77608.1"/>
    <property type="molecule type" value="Genomic_DNA"/>
</dbReference>
<keyword evidence="8 9" id="KW-0862">Zinc</keyword>
<evidence type="ECO:0000256" key="7">
    <source>
        <dbReference type="ARBA" id="ARBA00022801"/>
    </source>
</evidence>
<keyword evidence="7 9" id="KW-0378">Hydrolase</keyword>
<feature type="binding site" evidence="9">
    <location>
        <position position="61"/>
    </location>
    <ligand>
        <name>Zn(2+)</name>
        <dbReference type="ChEBI" id="CHEBI:29105"/>
        <label>1</label>
        <note>catalytic</note>
    </ligand>
</feature>
<evidence type="ECO:0000313" key="11">
    <source>
        <dbReference type="EMBL" id="OKY77608.1"/>
    </source>
</evidence>
<reference evidence="11" key="1">
    <citation type="submission" date="2016-12" db="EMBL/GenBank/DDBJ databases">
        <title>Discovery of methanogenic haloarchaea.</title>
        <authorList>
            <person name="Sorokin D.Y."/>
            <person name="Makarova K.S."/>
            <person name="Abbas B."/>
            <person name="Ferrer M."/>
            <person name="Golyshin P.N."/>
        </authorList>
    </citation>
    <scope>NUCLEOTIDE SEQUENCE [LARGE SCALE GENOMIC DNA]</scope>
    <source>
        <strain evidence="11">HMET1</strain>
    </source>
</reference>
<dbReference type="PANTHER" id="PTHR46018">
    <property type="entry name" value="ZINC PHOSPHODIESTERASE ELAC PROTEIN 1"/>
    <property type="match status" value="1"/>
</dbReference>
<dbReference type="InterPro" id="IPR001279">
    <property type="entry name" value="Metallo-B-lactamas"/>
</dbReference>
<dbReference type="NCBIfam" id="TIGR02651">
    <property type="entry name" value="RNase_Z"/>
    <property type="match status" value="1"/>
</dbReference>
<comment type="cofactor">
    <cofactor evidence="9">
        <name>Zn(2+)</name>
        <dbReference type="ChEBI" id="CHEBI:29105"/>
    </cofactor>
    <text evidence="9">Binds 2 Zn(2+) ions.</text>
</comment>
<evidence type="ECO:0000256" key="2">
    <source>
        <dbReference type="ARBA" id="ARBA00011738"/>
    </source>
</evidence>
<dbReference type="FunFam" id="3.60.15.10:FF:000002">
    <property type="entry name" value="Ribonuclease Z"/>
    <property type="match status" value="1"/>
</dbReference>
<keyword evidence="4 9" id="KW-0540">Nuclease</keyword>
<dbReference type="InterPro" id="IPR036866">
    <property type="entry name" value="RibonucZ/Hydroxyglut_hydro"/>
</dbReference>
<comment type="similarity">
    <text evidence="9">Belongs to the RNase Z family.</text>
</comment>
<feature type="binding site" evidence="9">
    <location>
        <position position="138"/>
    </location>
    <ligand>
        <name>Zn(2+)</name>
        <dbReference type="ChEBI" id="CHEBI:29105"/>
        <label>1</label>
        <note>catalytic</note>
    </ligand>
</feature>
<comment type="caution">
    <text evidence="11">The sequence shown here is derived from an EMBL/GenBank/DDBJ whole genome shotgun (WGS) entry which is preliminary data.</text>
</comment>
<dbReference type="FunCoup" id="A0A1Q6DTE5">
    <property type="interactions" value="112"/>
</dbReference>
<name>A0A1Q6DTE5_METT1</name>
<dbReference type="Proteomes" id="UP000185744">
    <property type="component" value="Unassembled WGS sequence"/>
</dbReference>
<comment type="catalytic activity">
    <reaction evidence="1 9">
        <text>Endonucleolytic cleavage of RNA, removing extra 3' nucleotides from tRNA precursor, generating 3' termini of tRNAs. A 3'-hydroxy group is left at the tRNA terminus and a 5'-phosphoryl group is left at the trailer molecule.</text>
        <dbReference type="EC" id="3.1.26.11"/>
    </reaction>
</comment>
<keyword evidence="12" id="KW-1185">Reference proteome</keyword>
<feature type="active site" description="Proton acceptor" evidence="9">
    <location>
        <position position="65"/>
    </location>
</feature>
<dbReference type="EC" id="3.1.26.11" evidence="9"/>
<dbReference type="Gene3D" id="3.60.15.10">
    <property type="entry name" value="Ribonuclease Z/Hydroxyacylglutathione hydrolase-like"/>
    <property type="match status" value="1"/>
</dbReference>
<proteinExistence type="inferred from homology"/>